<dbReference type="AlphaFoldDB" id="A0A2Z7C802"/>
<feature type="region of interest" description="Disordered" evidence="1">
    <location>
        <begin position="385"/>
        <end position="422"/>
    </location>
</feature>
<reference evidence="3 4" key="1">
    <citation type="journal article" date="2015" name="Proc. Natl. Acad. Sci. U.S.A.">
        <title>The resurrection genome of Boea hygrometrica: A blueprint for survival of dehydration.</title>
        <authorList>
            <person name="Xiao L."/>
            <person name="Yang G."/>
            <person name="Zhang L."/>
            <person name="Yang X."/>
            <person name="Zhao S."/>
            <person name="Ji Z."/>
            <person name="Zhou Q."/>
            <person name="Hu M."/>
            <person name="Wang Y."/>
            <person name="Chen M."/>
            <person name="Xu Y."/>
            <person name="Jin H."/>
            <person name="Xiao X."/>
            <person name="Hu G."/>
            <person name="Bao F."/>
            <person name="Hu Y."/>
            <person name="Wan P."/>
            <person name="Li L."/>
            <person name="Deng X."/>
            <person name="Kuang T."/>
            <person name="Xiang C."/>
            <person name="Zhu J.K."/>
            <person name="Oliver M.J."/>
            <person name="He Y."/>
        </authorList>
    </citation>
    <scope>NUCLEOTIDE SEQUENCE [LARGE SCALE GENOMIC DNA]</scope>
    <source>
        <strain evidence="4">cv. XS01</strain>
    </source>
</reference>
<feature type="region of interest" description="Disordered" evidence="1">
    <location>
        <begin position="545"/>
        <end position="566"/>
    </location>
</feature>
<dbReference type="InterPro" id="IPR053198">
    <property type="entry name" value="Gynoecium_Dev_Regulator"/>
</dbReference>
<feature type="compositionally biased region" description="Polar residues" evidence="1">
    <location>
        <begin position="402"/>
        <end position="422"/>
    </location>
</feature>
<dbReference type="PANTHER" id="PTHR31066">
    <property type="entry name" value="OS05G0427100 PROTEIN-RELATED"/>
    <property type="match status" value="1"/>
</dbReference>
<evidence type="ECO:0000313" key="3">
    <source>
        <dbReference type="EMBL" id="KZV42111.1"/>
    </source>
</evidence>
<name>A0A2Z7C802_9LAMI</name>
<dbReference type="PANTHER" id="PTHR31066:SF27">
    <property type="entry name" value="EXPRESSED PROTEIN"/>
    <property type="match status" value="1"/>
</dbReference>
<dbReference type="CDD" id="cd06410">
    <property type="entry name" value="PB1_UP2"/>
    <property type="match status" value="1"/>
</dbReference>
<feature type="compositionally biased region" description="Low complexity" evidence="1">
    <location>
        <begin position="269"/>
        <end position="282"/>
    </location>
</feature>
<keyword evidence="4" id="KW-1185">Reference proteome</keyword>
<organism evidence="3 4">
    <name type="scientific">Dorcoceras hygrometricum</name>
    <dbReference type="NCBI Taxonomy" id="472368"/>
    <lineage>
        <taxon>Eukaryota</taxon>
        <taxon>Viridiplantae</taxon>
        <taxon>Streptophyta</taxon>
        <taxon>Embryophyta</taxon>
        <taxon>Tracheophyta</taxon>
        <taxon>Spermatophyta</taxon>
        <taxon>Magnoliopsida</taxon>
        <taxon>eudicotyledons</taxon>
        <taxon>Gunneridae</taxon>
        <taxon>Pentapetalae</taxon>
        <taxon>asterids</taxon>
        <taxon>lamiids</taxon>
        <taxon>Lamiales</taxon>
        <taxon>Gesneriaceae</taxon>
        <taxon>Didymocarpoideae</taxon>
        <taxon>Trichosporeae</taxon>
        <taxon>Loxocarpinae</taxon>
        <taxon>Dorcoceras</taxon>
    </lineage>
</organism>
<dbReference type="SUPFAM" id="SSF54277">
    <property type="entry name" value="CAD &amp; PB1 domains"/>
    <property type="match status" value="1"/>
</dbReference>
<evidence type="ECO:0000256" key="1">
    <source>
        <dbReference type="SAM" id="MobiDB-lite"/>
    </source>
</evidence>
<sequence length="653" mass="71133">MEAAPPLSSAPPIPNLVAGAAAAALYPESIDSSPRSRHTDSWEGDPPPILQQKLRFMCSYGGHIIPRPHDKSLCYIGGDTRIIVVDRHTSLSDFQQRISKTLLKSQPFLLKYQLPSEDLDALISVTSDEDLEILVEEYDRLHNAVVGGRSKPGRLRLFLFPRSASNIEQLLVESASTKSEDWFFNVLNGKAASLSAVACDRGFSESSSVNCLLGLDDFVGKAAPAVGRKGAETQAELGSNNGGNGNGIYGNIVNNHEVHSIPDSPVLETTSSFGSASSSPSTNIPPIKVIREENPKAVGLGVEEQFQQPGVGVMANVNLPTPAQKPEDVGVFAAAGTAVSGFPPPPASAVVEYGNRAVSDDERSDQGGYQKAPQIQQQLLQPQQIAQFQHKQGGASDFPSPDSISSEGSVTNPLSRQRQTVYQEPITQILSSNYRAMAISNPIDPKTENQSNSGVQMQPQVQDSVYLSPNQCEQSHPQLHQPQQYIHSGAQYYPANAVPITSYYHMYPPQQQLHQHQTELDQQYPVYFMTARPPQAYNVPLQQTSYSEMTPNPTSSHPQASRNTPATKLVQVPSTQHQQMYVGYAPMHHPSQSRVPPTAANANYTYEFADPARAQLYYTQHLPPQMAAQYQTMASGPAAMLPESSAQLENMKH</sequence>
<dbReference type="InterPro" id="IPR000270">
    <property type="entry name" value="PB1_dom"/>
</dbReference>
<dbReference type="Pfam" id="PF00564">
    <property type="entry name" value="PB1"/>
    <property type="match status" value="1"/>
</dbReference>
<dbReference type="EMBL" id="KQ999306">
    <property type="protein sequence ID" value="KZV42111.1"/>
    <property type="molecule type" value="Genomic_DNA"/>
</dbReference>
<gene>
    <name evidence="3" type="ORF">F511_11707</name>
</gene>
<dbReference type="SMART" id="SM00666">
    <property type="entry name" value="PB1"/>
    <property type="match status" value="1"/>
</dbReference>
<feature type="region of interest" description="Disordered" evidence="1">
    <location>
        <begin position="263"/>
        <end position="289"/>
    </location>
</feature>
<proteinExistence type="predicted"/>
<dbReference type="OrthoDB" id="774308at2759"/>
<dbReference type="Proteomes" id="UP000250235">
    <property type="component" value="Unassembled WGS sequence"/>
</dbReference>
<dbReference type="InterPro" id="IPR053793">
    <property type="entry name" value="PB1-like"/>
</dbReference>
<feature type="domain" description="PB1" evidence="2">
    <location>
        <begin position="53"/>
        <end position="162"/>
    </location>
</feature>
<dbReference type="PROSITE" id="PS51745">
    <property type="entry name" value="PB1"/>
    <property type="match status" value="1"/>
</dbReference>
<evidence type="ECO:0000313" key="4">
    <source>
        <dbReference type="Proteomes" id="UP000250235"/>
    </source>
</evidence>
<dbReference type="Gene3D" id="3.10.20.90">
    <property type="entry name" value="Phosphatidylinositol 3-kinase Catalytic Subunit, Chain A, domain 1"/>
    <property type="match status" value="1"/>
</dbReference>
<accession>A0A2Z7C802</accession>
<evidence type="ECO:0000259" key="2">
    <source>
        <dbReference type="PROSITE" id="PS51745"/>
    </source>
</evidence>
<protein>
    <submittedName>
        <fullName evidence="3">Octicosapeptide/Phox/Bem1p family protein</fullName>
    </submittedName>
</protein>